<keyword evidence="1" id="KW-0680">Restriction system</keyword>
<dbReference type="GO" id="GO:0003677">
    <property type="term" value="F:DNA binding"/>
    <property type="evidence" value="ECO:0007669"/>
    <property type="project" value="UniProtKB-KW"/>
</dbReference>
<dbReference type="GO" id="GO:0009307">
    <property type="term" value="P:DNA restriction-modification system"/>
    <property type="evidence" value="ECO:0007669"/>
    <property type="project" value="UniProtKB-KW"/>
</dbReference>
<dbReference type="PANTHER" id="PTHR30408:SF12">
    <property type="entry name" value="TYPE I RESTRICTION ENZYME MJAVIII SPECIFICITY SUBUNIT"/>
    <property type="match status" value="1"/>
</dbReference>
<sequence length="254" mass="28353">MPLLATRPFSEVFLELQGEGGRKHILEPEYHQDIYREASVRASETEGAFQLADLNVVERPISRGVQPVYVDDESDPSSLSYVGMIREDGSTVQDGETDGICALKSVAIRRGFIDFGVARSVSRDFFEKKEKAGVCRGDVLINSTGDGTIGRVAVYNRDHPAVVDGHVTIVRLKDRRMSWYVAAYLLSDEGQHQIYRYINGSSGQVEIYPQDIGRLWIPGCDDGAIERIARQFEAAVEKFDEFQQELRATLSLCG</sequence>
<dbReference type="InterPro" id="IPR052021">
    <property type="entry name" value="Type-I_RS_S_subunit"/>
</dbReference>
<evidence type="ECO:0000313" key="4">
    <source>
        <dbReference type="Proteomes" id="UP000199356"/>
    </source>
</evidence>
<evidence type="ECO:0000256" key="2">
    <source>
        <dbReference type="ARBA" id="ARBA00023125"/>
    </source>
</evidence>
<dbReference type="InterPro" id="IPR044946">
    <property type="entry name" value="Restrct_endonuc_typeI_TRD_sf"/>
</dbReference>
<dbReference type="Gene3D" id="3.90.220.20">
    <property type="entry name" value="DNA methylase specificity domains"/>
    <property type="match status" value="1"/>
</dbReference>
<organism evidence="3 4">
    <name type="scientific">Tranquillimonas alkanivorans</name>
    <dbReference type="NCBI Taxonomy" id="441119"/>
    <lineage>
        <taxon>Bacteria</taxon>
        <taxon>Pseudomonadati</taxon>
        <taxon>Pseudomonadota</taxon>
        <taxon>Alphaproteobacteria</taxon>
        <taxon>Rhodobacterales</taxon>
        <taxon>Roseobacteraceae</taxon>
        <taxon>Tranquillimonas</taxon>
    </lineage>
</organism>
<dbReference type="OrthoDB" id="164285at2"/>
<gene>
    <name evidence="3" type="ORF">SAMN04488047_1564</name>
</gene>
<keyword evidence="2" id="KW-0238">DNA-binding</keyword>
<dbReference type="AlphaFoldDB" id="A0A1I5WT82"/>
<dbReference type="RefSeq" id="WP_143096296.1">
    <property type="nucleotide sequence ID" value="NZ_FOXA01000056.1"/>
</dbReference>
<dbReference type="STRING" id="441119.SAMN04488047_1564"/>
<protein>
    <submittedName>
        <fullName evidence="3">Type I restriction enzyme M protein</fullName>
    </submittedName>
</protein>
<dbReference type="PANTHER" id="PTHR30408">
    <property type="entry name" value="TYPE-1 RESTRICTION ENZYME ECOKI SPECIFICITY PROTEIN"/>
    <property type="match status" value="1"/>
</dbReference>
<proteinExistence type="predicted"/>
<reference evidence="3 4" key="1">
    <citation type="submission" date="2016-10" db="EMBL/GenBank/DDBJ databases">
        <authorList>
            <person name="de Groot N.N."/>
        </authorList>
    </citation>
    <scope>NUCLEOTIDE SEQUENCE [LARGE SCALE GENOMIC DNA]</scope>
    <source>
        <strain evidence="3 4">DSM 19547</strain>
    </source>
</reference>
<dbReference type="Proteomes" id="UP000199356">
    <property type="component" value="Unassembled WGS sequence"/>
</dbReference>
<keyword evidence="4" id="KW-1185">Reference proteome</keyword>
<dbReference type="EMBL" id="FOXA01000056">
    <property type="protein sequence ID" value="SFQ22831.1"/>
    <property type="molecule type" value="Genomic_DNA"/>
</dbReference>
<evidence type="ECO:0000313" key="3">
    <source>
        <dbReference type="EMBL" id="SFQ22831.1"/>
    </source>
</evidence>
<dbReference type="SUPFAM" id="SSF116734">
    <property type="entry name" value="DNA methylase specificity domain"/>
    <property type="match status" value="1"/>
</dbReference>
<evidence type="ECO:0000256" key="1">
    <source>
        <dbReference type="ARBA" id="ARBA00022747"/>
    </source>
</evidence>
<accession>A0A1I5WT82</accession>
<name>A0A1I5WT82_9RHOB</name>